<dbReference type="HAMAP" id="MF_00821">
    <property type="entry name" value="SecB"/>
    <property type="match status" value="1"/>
</dbReference>
<keyword evidence="4 6" id="KW-0811">Translocation</keyword>
<comment type="subcellular location">
    <subcellularLocation>
        <location evidence="6">Cytoplasm</location>
    </subcellularLocation>
</comment>
<name>A0A1G8DL37_9PROT</name>
<proteinExistence type="inferred from homology"/>
<comment type="function">
    <text evidence="6">One of the proteins required for the normal export of preproteins out of the cell cytoplasm. It is a molecular chaperone that binds to a subset of precursor proteins, maintaining them in a translocation-competent state. It also specifically binds to its receptor SecA.</text>
</comment>
<keyword evidence="5 6" id="KW-0143">Chaperone</keyword>
<organism evidence="7 8">
    <name type="scientific">Roseospirillum parvum</name>
    <dbReference type="NCBI Taxonomy" id="83401"/>
    <lineage>
        <taxon>Bacteria</taxon>
        <taxon>Pseudomonadati</taxon>
        <taxon>Pseudomonadota</taxon>
        <taxon>Alphaproteobacteria</taxon>
        <taxon>Rhodospirillales</taxon>
        <taxon>Rhodospirillaceae</taxon>
        <taxon>Roseospirillum</taxon>
    </lineage>
</organism>
<dbReference type="NCBIfam" id="NF004392">
    <property type="entry name" value="PRK05751.1-3"/>
    <property type="match status" value="1"/>
</dbReference>
<evidence type="ECO:0000313" key="7">
    <source>
        <dbReference type="EMBL" id="SDH58423.1"/>
    </source>
</evidence>
<dbReference type="PANTHER" id="PTHR36918">
    <property type="match status" value="1"/>
</dbReference>
<keyword evidence="2 6" id="KW-0813">Transport</keyword>
<dbReference type="OrthoDB" id="9795145at2"/>
<dbReference type="NCBIfam" id="TIGR00809">
    <property type="entry name" value="secB"/>
    <property type="match status" value="1"/>
</dbReference>
<comment type="similarity">
    <text evidence="1 6">Belongs to the SecB family.</text>
</comment>
<keyword evidence="8" id="KW-1185">Reference proteome</keyword>
<sequence>MADAPDTPTPDPQNQAPQPPLVINMQYVKDLSFESPNTPHVFAELSRNQPEIPISVDVEVSRLSKESPVFEVILGFNAESRLGERKVFVLELKYAATITVNAAQEHMEPLIMVEAPRVMFPFARQIIAETTGNGGFPPLMLQPIDFLALYQQRRAQANAQAQG</sequence>
<keyword evidence="6" id="KW-0963">Cytoplasm</keyword>
<dbReference type="GO" id="GO:0006457">
    <property type="term" value="P:protein folding"/>
    <property type="evidence" value="ECO:0007669"/>
    <property type="project" value="UniProtKB-UniRule"/>
</dbReference>
<evidence type="ECO:0000313" key="8">
    <source>
        <dbReference type="Proteomes" id="UP000217076"/>
    </source>
</evidence>
<dbReference type="Pfam" id="PF02556">
    <property type="entry name" value="SecB"/>
    <property type="match status" value="1"/>
</dbReference>
<dbReference type="SUPFAM" id="SSF54611">
    <property type="entry name" value="SecB-like"/>
    <property type="match status" value="1"/>
</dbReference>
<evidence type="ECO:0000256" key="2">
    <source>
        <dbReference type="ARBA" id="ARBA00022448"/>
    </source>
</evidence>
<dbReference type="RefSeq" id="WP_092620472.1">
    <property type="nucleotide sequence ID" value="NZ_FNCV01000008.1"/>
</dbReference>
<evidence type="ECO:0000256" key="3">
    <source>
        <dbReference type="ARBA" id="ARBA00022927"/>
    </source>
</evidence>
<dbReference type="GO" id="GO:0051262">
    <property type="term" value="P:protein tetramerization"/>
    <property type="evidence" value="ECO:0007669"/>
    <property type="project" value="InterPro"/>
</dbReference>
<dbReference type="STRING" id="83401.SAMN05421742_10850"/>
<evidence type="ECO:0000256" key="5">
    <source>
        <dbReference type="ARBA" id="ARBA00023186"/>
    </source>
</evidence>
<dbReference type="AlphaFoldDB" id="A0A1G8DL37"/>
<evidence type="ECO:0000256" key="4">
    <source>
        <dbReference type="ARBA" id="ARBA00023010"/>
    </source>
</evidence>
<protein>
    <recommendedName>
        <fullName evidence="6">Protein-export protein SecB</fullName>
    </recommendedName>
</protein>
<dbReference type="GO" id="GO:0015031">
    <property type="term" value="P:protein transport"/>
    <property type="evidence" value="ECO:0007669"/>
    <property type="project" value="UniProtKB-UniRule"/>
</dbReference>
<comment type="subunit">
    <text evidence="6">Homotetramer, a dimer of dimers. One homotetramer interacts with 1 SecA dimer.</text>
</comment>
<accession>A0A1G8DL37</accession>
<dbReference type="PANTHER" id="PTHR36918:SF1">
    <property type="entry name" value="PROTEIN-EXPORT PROTEIN SECB"/>
    <property type="match status" value="1"/>
</dbReference>
<dbReference type="GO" id="GO:0005737">
    <property type="term" value="C:cytoplasm"/>
    <property type="evidence" value="ECO:0007669"/>
    <property type="project" value="UniProtKB-SubCell"/>
</dbReference>
<dbReference type="InterPro" id="IPR003708">
    <property type="entry name" value="SecB"/>
</dbReference>
<evidence type="ECO:0000256" key="1">
    <source>
        <dbReference type="ARBA" id="ARBA00009990"/>
    </source>
</evidence>
<dbReference type="Proteomes" id="UP000217076">
    <property type="component" value="Unassembled WGS sequence"/>
</dbReference>
<keyword evidence="3 6" id="KW-0653">Protein transport</keyword>
<reference evidence="8" key="1">
    <citation type="submission" date="2016-10" db="EMBL/GenBank/DDBJ databases">
        <authorList>
            <person name="Varghese N."/>
            <person name="Submissions S."/>
        </authorList>
    </citation>
    <scope>NUCLEOTIDE SEQUENCE [LARGE SCALE GENOMIC DNA]</scope>
    <source>
        <strain evidence="8">930I</strain>
    </source>
</reference>
<dbReference type="GO" id="GO:0051082">
    <property type="term" value="F:unfolded protein binding"/>
    <property type="evidence" value="ECO:0007669"/>
    <property type="project" value="InterPro"/>
</dbReference>
<dbReference type="InterPro" id="IPR035958">
    <property type="entry name" value="SecB-like_sf"/>
</dbReference>
<evidence type="ECO:0000256" key="6">
    <source>
        <dbReference type="HAMAP-Rule" id="MF_00821"/>
    </source>
</evidence>
<dbReference type="Gene3D" id="3.10.420.10">
    <property type="entry name" value="SecB-like"/>
    <property type="match status" value="1"/>
</dbReference>
<dbReference type="EMBL" id="FNCV01000008">
    <property type="protein sequence ID" value="SDH58423.1"/>
    <property type="molecule type" value="Genomic_DNA"/>
</dbReference>
<dbReference type="PRINTS" id="PR01594">
    <property type="entry name" value="SECBCHAPRONE"/>
</dbReference>
<gene>
    <name evidence="6" type="primary">secB</name>
    <name evidence="7" type="ORF">SAMN05421742_10850</name>
</gene>